<dbReference type="Pfam" id="PF00027">
    <property type="entry name" value="cNMP_binding"/>
    <property type="match status" value="1"/>
</dbReference>
<accession>A0A176RZB9</accession>
<reference evidence="3 4" key="1">
    <citation type="submission" date="2016-05" db="EMBL/GenBank/DDBJ databases">
        <title>Single-cell genome of chain-forming Candidatus Thiomargarita nelsonii and comparison to other large sulfur-oxidizing bacteria.</title>
        <authorList>
            <person name="Winkel M."/>
            <person name="Salman V."/>
            <person name="Woyke T."/>
            <person name="Schulz-Vogt H."/>
            <person name="Richter M."/>
            <person name="Flood B."/>
            <person name="Bailey J."/>
            <person name="Amann R."/>
            <person name="Mussmann M."/>
        </authorList>
    </citation>
    <scope>NUCLEOTIDE SEQUENCE [LARGE SCALE GENOMIC DNA]</scope>
    <source>
        <strain evidence="3 4">THI036</strain>
    </source>
</reference>
<evidence type="ECO:0000259" key="1">
    <source>
        <dbReference type="PROSITE" id="PS50042"/>
    </source>
</evidence>
<dbReference type="CDD" id="cd00158">
    <property type="entry name" value="RHOD"/>
    <property type="match status" value="1"/>
</dbReference>
<dbReference type="CDD" id="cd00038">
    <property type="entry name" value="CAP_ED"/>
    <property type="match status" value="1"/>
</dbReference>
<gene>
    <name evidence="3" type="ORF">THIOM_003213</name>
</gene>
<dbReference type="InterPro" id="IPR014710">
    <property type="entry name" value="RmlC-like_jellyroll"/>
</dbReference>
<dbReference type="Proteomes" id="UP000076962">
    <property type="component" value="Unassembled WGS sequence"/>
</dbReference>
<dbReference type="Pfam" id="PF00581">
    <property type="entry name" value="Rhodanese"/>
    <property type="match status" value="1"/>
</dbReference>
<dbReference type="Gene3D" id="3.40.250.10">
    <property type="entry name" value="Rhodanese-like domain"/>
    <property type="match status" value="1"/>
</dbReference>
<feature type="non-terminal residue" evidence="3">
    <location>
        <position position="1"/>
    </location>
</feature>
<dbReference type="PROSITE" id="PS50042">
    <property type="entry name" value="CNMP_BINDING_3"/>
    <property type="match status" value="1"/>
</dbReference>
<dbReference type="EMBL" id="LUTY01001921">
    <property type="protein sequence ID" value="OAD21036.1"/>
    <property type="molecule type" value="Genomic_DNA"/>
</dbReference>
<evidence type="ECO:0000259" key="2">
    <source>
        <dbReference type="PROSITE" id="PS50206"/>
    </source>
</evidence>
<name>A0A176RZB9_9GAMM</name>
<evidence type="ECO:0000313" key="3">
    <source>
        <dbReference type="EMBL" id="OAD21036.1"/>
    </source>
</evidence>
<dbReference type="InterPro" id="IPR036873">
    <property type="entry name" value="Rhodanese-like_dom_sf"/>
</dbReference>
<dbReference type="InterPro" id="IPR001763">
    <property type="entry name" value="Rhodanese-like_dom"/>
</dbReference>
<dbReference type="PROSITE" id="PS50206">
    <property type="entry name" value="RHODANESE_3"/>
    <property type="match status" value="1"/>
</dbReference>
<dbReference type="AlphaFoldDB" id="A0A176RZB9"/>
<dbReference type="SMART" id="SM00450">
    <property type="entry name" value="RHOD"/>
    <property type="match status" value="1"/>
</dbReference>
<proteinExistence type="predicted"/>
<dbReference type="InterPro" id="IPR018490">
    <property type="entry name" value="cNMP-bd_dom_sf"/>
</dbReference>
<dbReference type="PANTHER" id="PTHR43031:SF16">
    <property type="entry name" value="OXIDOREDUCTASE"/>
    <property type="match status" value="1"/>
</dbReference>
<dbReference type="PATRIC" id="fig|1003181.4.peg.4332"/>
<dbReference type="PANTHER" id="PTHR43031">
    <property type="entry name" value="FAD-DEPENDENT OXIDOREDUCTASE"/>
    <property type="match status" value="1"/>
</dbReference>
<feature type="domain" description="Rhodanese" evidence="2">
    <location>
        <begin position="82"/>
        <end position="164"/>
    </location>
</feature>
<dbReference type="InterPro" id="IPR050229">
    <property type="entry name" value="GlpE_sulfurtransferase"/>
</dbReference>
<dbReference type="Gene3D" id="2.60.120.10">
    <property type="entry name" value="Jelly Rolls"/>
    <property type="match status" value="1"/>
</dbReference>
<protein>
    <submittedName>
        <fullName evidence="3">Cyclic nucleotide-binding domain-containing protein</fullName>
    </submittedName>
</protein>
<comment type="caution">
    <text evidence="3">The sequence shown here is derived from an EMBL/GenBank/DDBJ whole genome shotgun (WGS) entry which is preliminary data.</text>
</comment>
<dbReference type="SUPFAM" id="SSF51206">
    <property type="entry name" value="cAMP-binding domain-like"/>
    <property type="match status" value="1"/>
</dbReference>
<dbReference type="InterPro" id="IPR000595">
    <property type="entry name" value="cNMP-bd_dom"/>
</dbReference>
<sequence length="184" mass="21045">IKSGRAEVWVLEEFEDEPEKMRELGPNDSFGEQALLADSRRSATVRMLEDGKLLALEKADFMKIFSQTMVREVDTNVAKAMIDSGYQLIDVRFEEEYDELHIPEATLIPLNVFREGMVNLAKDKQYVIHCRSGKRSRVAALLMSQQGYEAVSMQGGIIKWPFEKKGLSVRNGPLPNRYRYSNPK</sequence>
<evidence type="ECO:0000313" key="4">
    <source>
        <dbReference type="Proteomes" id="UP000076962"/>
    </source>
</evidence>
<feature type="domain" description="Cyclic nucleotide-binding" evidence="1">
    <location>
        <begin position="1"/>
        <end position="65"/>
    </location>
</feature>
<organism evidence="3 4">
    <name type="scientific">Candidatus Thiomargarita nelsonii</name>
    <dbReference type="NCBI Taxonomy" id="1003181"/>
    <lineage>
        <taxon>Bacteria</taxon>
        <taxon>Pseudomonadati</taxon>
        <taxon>Pseudomonadota</taxon>
        <taxon>Gammaproteobacteria</taxon>
        <taxon>Thiotrichales</taxon>
        <taxon>Thiotrichaceae</taxon>
        <taxon>Thiomargarita</taxon>
    </lineage>
</organism>
<dbReference type="SUPFAM" id="SSF52821">
    <property type="entry name" value="Rhodanese/Cell cycle control phosphatase"/>
    <property type="match status" value="1"/>
</dbReference>
<keyword evidence="4" id="KW-1185">Reference proteome</keyword>